<dbReference type="SUPFAM" id="SSF50249">
    <property type="entry name" value="Nucleic acid-binding proteins"/>
    <property type="match status" value="1"/>
</dbReference>
<name>A0A839N369_9MICO</name>
<protein>
    <recommendedName>
        <fullName evidence="2 3">Single-stranded DNA-binding protein</fullName>
        <shortName evidence="2">SSB</shortName>
    </recommendedName>
</protein>
<dbReference type="GO" id="GO:0003697">
    <property type="term" value="F:single-stranded DNA binding"/>
    <property type="evidence" value="ECO:0007669"/>
    <property type="project" value="UniProtKB-UniRule"/>
</dbReference>
<dbReference type="InterPro" id="IPR011344">
    <property type="entry name" value="ssDNA-bd"/>
</dbReference>
<evidence type="ECO:0000313" key="6">
    <source>
        <dbReference type="Proteomes" id="UP000559182"/>
    </source>
</evidence>
<dbReference type="Pfam" id="PF00436">
    <property type="entry name" value="SSB"/>
    <property type="match status" value="1"/>
</dbReference>
<feature type="compositionally biased region" description="Polar residues" evidence="4">
    <location>
        <begin position="121"/>
        <end position="133"/>
    </location>
</feature>
<dbReference type="CDD" id="cd04496">
    <property type="entry name" value="SSB_OBF"/>
    <property type="match status" value="1"/>
</dbReference>
<comment type="subunit">
    <text evidence="2">Homotetramer.</text>
</comment>
<dbReference type="AlphaFoldDB" id="A0A839N369"/>
<dbReference type="NCBIfam" id="TIGR00621">
    <property type="entry name" value="ssb"/>
    <property type="match status" value="1"/>
</dbReference>
<dbReference type="PANTHER" id="PTHR10302:SF27">
    <property type="entry name" value="SINGLE-STRANDED DNA-BINDING PROTEIN"/>
    <property type="match status" value="1"/>
</dbReference>
<dbReference type="Proteomes" id="UP000559182">
    <property type="component" value="Unassembled WGS sequence"/>
</dbReference>
<dbReference type="InterPro" id="IPR012340">
    <property type="entry name" value="NA-bd_OB-fold"/>
</dbReference>
<dbReference type="HAMAP" id="MF_00984">
    <property type="entry name" value="SSB"/>
    <property type="match status" value="1"/>
</dbReference>
<reference evidence="5 6" key="1">
    <citation type="submission" date="2020-08" db="EMBL/GenBank/DDBJ databases">
        <title>Sequencing the genomes of 1000 actinobacteria strains.</title>
        <authorList>
            <person name="Klenk H.-P."/>
        </authorList>
    </citation>
    <scope>NUCLEOTIDE SEQUENCE [LARGE SCALE GENOMIC DNA]</scope>
    <source>
        <strain evidence="5 6">DSM 105369</strain>
    </source>
</reference>
<proteinExistence type="inferred from homology"/>
<evidence type="ECO:0000256" key="3">
    <source>
        <dbReference type="RuleBase" id="RU000524"/>
    </source>
</evidence>
<keyword evidence="6" id="KW-1185">Reference proteome</keyword>
<evidence type="ECO:0000256" key="2">
    <source>
        <dbReference type="HAMAP-Rule" id="MF_00984"/>
    </source>
</evidence>
<gene>
    <name evidence="5" type="ORF">FHU39_000377</name>
</gene>
<dbReference type="EMBL" id="JACHVQ010000001">
    <property type="protein sequence ID" value="MBB2890393.1"/>
    <property type="molecule type" value="Genomic_DNA"/>
</dbReference>
<dbReference type="PANTHER" id="PTHR10302">
    <property type="entry name" value="SINGLE-STRANDED DNA-BINDING PROTEIN"/>
    <property type="match status" value="1"/>
</dbReference>
<dbReference type="PROSITE" id="PS50935">
    <property type="entry name" value="SSB"/>
    <property type="match status" value="1"/>
</dbReference>
<dbReference type="Gene3D" id="2.40.50.140">
    <property type="entry name" value="Nucleic acid-binding proteins"/>
    <property type="match status" value="1"/>
</dbReference>
<dbReference type="GO" id="GO:0006260">
    <property type="term" value="P:DNA replication"/>
    <property type="evidence" value="ECO:0007669"/>
    <property type="project" value="InterPro"/>
</dbReference>
<organism evidence="5 6">
    <name type="scientific">Flexivirga oryzae</name>
    <dbReference type="NCBI Taxonomy" id="1794944"/>
    <lineage>
        <taxon>Bacteria</taxon>
        <taxon>Bacillati</taxon>
        <taxon>Actinomycetota</taxon>
        <taxon>Actinomycetes</taxon>
        <taxon>Micrococcales</taxon>
        <taxon>Dermacoccaceae</taxon>
        <taxon>Flexivirga</taxon>
    </lineage>
</organism>
<comment type="caution">
    <text evidence="5">The sequence shown here is derived from an EMBL/GenBank/DDBJ whole genome shotgun (WGS) entry which is preliminary data.</text>
</comment>
<evidence type="ECO:0000313" key="5">
    <source>
        <dbReference type="EMBL" id="MBB2890393.1"/>
    </source>
</evidence>
<sequence>MSQTSLTIRGNLTAKPERITGSKGDFTTFRVAVNESYFDQAVGGYVDGRTSFFRVVAFRQLGTNVYKSLSKGDAVVVTGKLRINQWESAAGDTRSAPEIEAYGVGPDLRFGIATYQRIPSQRQQQASWRNQTAEAPADPWGGEQDGTPDGSGDSGFVPREDGESAPIPSSGPLLEQTG</sequence>
<feature type="region of interest" description="Disordered" evidence="4">
    <location>
        <begin position="121"/>
        <end position="178"/>
    </location>
</feature>
<comment type="caution">
    <text evidence="2">Lacks conserved residue(s) required for the propagation of feature annotation.</text>
</comment>
<evidence type="ECO:0000256" key="1">
    <source>
        <dbReference type="ARBA" id="ARBA00023125"/>
    </source>
</evidence>
<dbReference type="RefSeq" id="WP_183318447.1">
    <property type="nucleotide sequence ID" value="NZ_JACHVQ010000001.1"/>
</dbReference>
<evidence type="ECO:0000256" key="4">
    <source>
        <dbReference type="SAM" id="MobiDB-lite"/>
    </source>
</evidence>
<accession>A0A839N369</accession>
<dbReference type="GO" id="GO:0009295">
    <property type="term" value="C:nucleoid"/>
    <property type="evidence" value="ECO:0007669"/>
    <property type="project" value="TreeGrafter"/>
</dbReference>
<keyword evidence="1 2" id="KW-0238">DNA-binding</keyword>
<dbReference type="InterPro" id="IPR000424">
    <property type="entry name" value="Primosome_PriB/ssb"/>
</dbReference>